<dbReference type="AlphaFoldDB" id="A0A0A9FJ40"/>
<proteinExistence type="predicted"/>
<organism evidence="1">
    <name type="scientific">Arundo donax</name>
    <name type="common">Giant reed</name>
    <name type="synonym">Donax arundinaceus</name>
    <dbReference type="NCBI Taxonomy" id="35708"/>
    <lineage>
        <taxon>Eukaryota</taxon>
        <taxon>Viridiplantae</taxon>
        <taxon>Streptophyta</taxon>
        <taxon>Embryophyta</taxon>
        <taxon>Tracheophyta</taxon>
        <taxon>Spermatophyta</taxon>
        <taxon>Magnoliopsida</taxon>
        <taxon>Liliopsida</taxon>
        <taxon>Poales</taxon>
        <taxon>Poaceae</taxon>
        <taxon>PACMAD clade</taxon>
        <taxon>Arundinoideae</taxon>
        <taxon>Arundineae</taxon>
        <taxon>Arundo</taxon>
    </lineage>
</organism>
<reference evidence="1" key="2">
    <citation type="journal article" date="2015" name="Data Brief">
        <title>Shoot transcriptome of the giant reed, Arundo donax.</title>
        <authorList>
            <person name="Barrero R.A."/>
            <person name="Guerrero F.D."/>
            <person name="Moolhuijzen P."/>
            <person name="Goolsby J.A."/>
            <person name="Tidwell J."/>
            <person name="Bellgard S.E."/>
            <person name="Bellgard M.I."/>
        </authorList>
    </citation>
    <scope>NUCLEOTIDE SEQUENCE</scope>
    <source>
        <tissue evidence="1">Shoot tissue taken approximately 20 cm above the soil surface</tissue>
    </source>
</reference>
<evidence type="ECO:0000313" key="1">
    <source>
        <dbReference type="EMBL" id="JAE11254.1"/>
    </source>
</evidence>
<reference evidence="1" key="1">
    <citation type="submission" date="2014-09" db="EMBL/GenBank/DDBJ databases">
        <authorList>
            <person name="Magalhaes I.L.F."/>
            <person name="Oliveira U."/>
            <person name="Santos F.R."/>
            <person name="Vidigal T.H.D.A."/>
            <person name="Brescovit A.D."/>
            <person name="Santos A.J."/>
        </authorList>
    </citation>
    <scope>NUCLEOTIDE SEQUENCE</scope>
    <source>
        <tissue evidence="1">Shoot tissue taken approximately 20 cm above the soil surface</tissue>
    </source>
</reference>
<name>A0A0A9FJ40_ARUDO</name>
<accession>A0A0A9FJ40</accession>
<dbReference type="EMBL" id="GBRH01186642">
    <property type="protein sequence ID" value="JAE11254.1"/>
    <property type="molecule type" value="Transcribed_RNA"/>
</dbReference>
<protein>
    <submittedName>
        <fullName evidence="1">Uncharacterized protein</fullName>
    </submittedName>
</protein>
<sequence>MHRECDPSTTIIHLDYVSHVNWPLIHTLLSANYTALTCCQADAYLRAPRFYIHLQCPQQMLSTCEDCAVD</sequence>